<dbReference type="RefSeq" id="WP_326946171.1">
    <property type="nucleotide sequence ID" value="NZ_JAUSTR010000004.1"/>
</dbReference>
<keyword evidence="1" id="KW-0812">Transmembrane</keyword>
<dbReference type="EMBL" id="JAUSTR010000004">
    <property type="protein sequence ID" value="MDQ0162437.1"/>
    <property type="molecule type" value="Genomic_DNA"/>
</dbReference>
<dbReference type="InterPro" id="IPR058887">
    <property type="entry name" value="YuzI-like"/>
</dbReference>
<dbReference type="PROSITE" id="PS51257">
    <property type="entry name" value="PROKAR_LIPOPROTEIN"/>
    <property type="match status" value="1"/>
</dbReference>
<comment type="caution">
    <text evidence="2">The sequence shown here is derived from an EMBL/GenBank/DDBJ whole genome shotgun (WGS) entry which is preliminary data.</text>
</comment>
<feature type="transmembrane region" description="Helical" evidence="1">
    <location>
        <begin position="48"/>
        <end position="67"/>
    </location>
</feature>
<keyword evidence="1" id="KW-0472">Membrane</keyword>
<keyword evidence="3" id="KW-1185">Reference proteome</keyword>
<gene>
    <name evidence="2" type="ORF">J2S06_001514</name>
</gene>
<evidence type="ECO:0000313" key="3">
    <source>
        <dbReference type="Proteomes" id="UP001225646"/>
    </source>
</evidence>
<organism evidence="2 3">
    <name type="scientific">Aeribacillus alveayuensis</name>
    <dbReference type="NCBI Taxonomy" id="279215"/>
    <lineage>
        <taxon>Bacteria</taxon>
        <taxon>Bacillati</taxon>
        <taxon>Bacillota</taxon>
        <taxon>Bacilli</taxon>
        <taxon>Bacillales</taxon>
        <taxon>Bacillaceae</taxon>
        <taxon>Aeribacillus</taxon>
    </lineage>
</organism>
<reference evidence="2 3" key="1">
    <citation type="submission" date="2023-07" db="EMBL/GenBank/DDBJ databases">
        <title>Genomic Encyclopedia of Type Strains, Phase IV (KMG-IV): sequencing the most valuable type-strain genomes for metagenomic binning, comparative biology and taxonomic classification.</title>
        <authorList>
            <person name="Goeker M."/>
        </authorList>
    </citation>
    <scope>NUCLEOTIDE SEQUENCE [LARGE SCALE GENOMIC DNA]</scope>
    <source>
        <strain evidence="2 3">DSM 19092</strain>
    </source>
</reference>
<evidence type="ECO:0000313" key="2">
    <source>
        <dbReference type="EMBL" id="MDQ0162437.1"/>
    </source>
</evidence>
<proteinExistence type="predicted"/>
<accession>A0ABT9VNM8</accession>
<protein>
    <submittedName>
        <fullName evidence="2">Uncharacterized protein</fullName>
    </submittedName>
</protein>
<dbReference type="Pfam" id="PF26135">
    <property type="entry name" value="YuzI"/>
    <property type="match status" value="1"/>
</dbReference>
<evidence type="ECO:0000256" key="1">
    <source>
        <dbReference type="SAM" id="Phobius"/>
    </source>
</evidence>
<dbReference type="Proteomes" id="UP001225646">
    <property type="component" value="Unassembled WGS sequence"/>
</dbReference>
<feature type="transmembrane region" description="Helical" evidence="1">
    <location>
        <begin position="6"/>
        <end position="28"/>
    </location>
</feature>
<keyword evidence="1" id="KW-1133">Transmembrane helix</keyword>
<name>A0ABT9VNM8_9BACI</name>
<sequence>MIFRIFFYLIGFGFTIAGGVSCIAYLNIMTTGHTFFHYLKFISTRIECYLFVFGIVILSISIIYPSSEDEENT</sequence>